<protein>
    <submittedName>
        <fullName evidence="2">Uncharacterized protein</fullName>
    </submittedName>
</protein>
<accession>A0A399EFT1</accession>
<dbReference type="EMBL" id="QXDL01000206">
    <property type="protein sequence ID" value="RIH81111.1"/>
    <property type="molecule type" value="Genomic_DNA"/>
</dbReference>
<reference evidence="2 3" key="1">
    <citation type="submission" date="2018-08" db="EMBL/GenBank/DDBJ databases">
        <title>Meiothermus terrae DSM 26712 genome sequencing project.</title>
        <authorList>
            <person name="Da Costa M.S."/>
            <person name="Albuquerque L."/>
            <person name="Raposo P."/>
            <person name="Froufe H.J.C."/>
            <person name="Barroso C.S."/>
            <person name="Egas C."/>
        </authorList>
    </citation>
    <scope>NUCLEOTIDE SEQUENCE [LARGE SCALE GENOMIC DNA]</scope>
    <source>
        <strain evidence="2 3">DSM 26712</strain>
    </source>
</reference>
<gene>
    <name evidence="2" type="ORF">Mterra_03394</name>
</gene>
<organism evidence="2 3">
    <name type="scientific">Calidithermus terrae</name>
    <dbReference type="NCBI Taxonomy" id="1408545"/>
    <lineage>
        <taxon>Bacteria</taxon>
        <taxon>Thermotogati</taxon>
        <taxon>Deinococcota</taxon>
        <taxon>Deinococci</taxon>
        <taxon>Thermales</taxon>
        <taxon>Thermaceae</taxon>
        <taxon>Calidithermus</taxon>
    </lineage>
</organism>
<dbReference type="Proteomes" id="UP000265715">
    <property type="component" value="Unassembled WGS sequence"/>
</dbReference>
<keyword evidence="1" id="KW-0812">Transmembrane</keyword>
<proteinExistence type="predicted"/>
<keyword evidence="1" id="KW-0472">Membrane</keyword>
<evidence type="ECO:0000313" key="2">
    <source>
        <dbReference type="EMBL" id="RIH81111.1"/>
    </source>
</evidence>
<comment type="caution">
    <text evidence="2">The sequence shown here is derived from an EMBL/GenBank/DDBJ whole genome shotgun (WGS) entry which is preliminary data.</text>
</comment>
<evidence type="ECO:0000256" key="1">
    <source>
        <dbReference type="SAM" id="Phobius"/>
    </source>
</evidence>
<keyword evidence="1" id="KW-1133">Transmembrane helix</keyword>
<sequence length="54" mass="5757">MDRVEAALEQALTTAIRQVYQIGVVIVLLGLAVTLFIPELPLRRSNAPAPAAAD</sequence>
<name>A0A399EFT1_9DEIN</name>
<keyword evidence="3" id="KW-1185">Reference proteome</keyword>
<dbReference type="AlphaFoldDB" id="A0A399EFT1"/>
<feature type="transmembrane region" description="Helical" evidence="1">
    <location>
        <begin position="20"/>
        <end position="37"/>
    </location>
</feature>
<evidence type="ECO:0000313" key="3">
    <source>
        <dbReference type="Proteomes" id="UP000265715"/>
    </source>
</evidence>